<accession>A0AAP0KWS6</accession>
<dbReference type="AlphaFoldDB" id="A0AAP0KWS6"/>
<proteinExistence type="predicted"/>
<gene>
    <name evidence="2" type="ORF">Scep_005818</name>
</gene>
<protein>
    <submittedName>
        <fullName evidence="2">Uncharacterized protein</fullName>
    </submittedName>
</protein>
<dbReference type="Proteomes" id="UP001419268">
    <property type="component" value="Unassembled WGS sequence"/>
</dbReference>
<reference evidence="2 3" key="1">
    <citation type="submission" date="2024-01" db="EMBL/GenBank/DDBJ databases">
        <title>Genome assemblies of Stephania.</title>
        <authorList>
            <person name="Yang L."/>
        </authorList>
    </citation>
    <scope>NUCLEOTIDE SEQUENCE [LARGE SCALE GENOMIC DNA]</scope>
    <source>
        <strain evidence="2">JXDWG</strain>
        <tissue evidence="2">Leaf</tissue>
    </source>
</reference>
<sequence>MQRGEPSRRRTASRGISSEFHTFRSTAQETSDSDKIPYDSPKSPVAFEGASNHSKSVQIISGSSSNQVSEDSGAKTALQVAMHISPEINAAFSNNILLGLDLIRPYTVSNRNEIPNSGPLFADLLAQTQQILAEPILDILPQVMPPNTTHTLNIVVLSDESSNLVRVAHKQNNWKQRARETFATAGRENHDVEIEQAFPYKRKWDSKPNEDPVCWKICNQDFH</sequence>
<evidence type="ECO:0000256" key="1">
    <source>
        <dbReference type="SAM" id="MobiDB-lite"/>
    </source>
</evidence>
<name>A0AAP0KWS6_9MAGN</name>
<feature type="compositionally biased region" description="Polar residues" evidence="1">
    <location>
        <begin position="14"/>
        <end position="30"/>
    </location>
</feature>
<dbReference type="EMBL" id="JBBNAG010000002">
    <property type="protein sequence ID" value="KAK9159244.1"/>
    <property type="molecule type" value="Genomic_DNA"/>
</dbReference>
<comment type="caution">
    <text evidence="2">The sequence shown here is derived from an EMBL/GenBank/DDBJ whole genome shotgun (WGS) entry which is preliminary data.</text>
</comment>
<evidence type="ECO:0000313" key="3">
    <source>
        <dbReference type="Proteomes" id="UP001419268"/>
    </source>
</evidence>
<organism evidence="2 3">
    <name type="scientific">Stephania cephalantha</name>
    <dbReference type="NCBI Taxonomy" id="152367"/>
    <lineage>
        <taxon>Eukaryota</taxon>
        <taxon>Viridiplantae</taxon>
        <taxon>Streptophyta</taxon>
        <taxon>Embryophyta</taxon>
        <taxon>Tracheophyta</taxon>
        <taxon>Spermatophyta</taxon>
        <taxon>Magnoliopsida</taxon>
        <taxon>Ranunculales</taxon>
        <taxon>Menispermaceae</taxon>
        <taxon>Menispermoideae</taxon>
        <taxon>Cissampelideae</taxon>
        <taxon>Stephania</taxon>
    </lineage>
</organism>
<feature type="region of interest" description="Disordered" evidence="1">
    <location>
        <begin position="1"/>
        <end position="51"/>
    </location>
</feature>
<keyword evidence="3" id="KW-1185">Reference proteome</keyword>
<evidence type="ECO:0000313" key="2">
    <source>
        <dbReference type="EMBL" id="KAK9159244.1"/>
    </source>
</evidence>